<dbReference type="GO" id="GO:0005737">
    <property type="term" value="C:cytoplasm"/>
    <property type="evidence" value="ECO:0007669"/>
    <property type="project" value="TreeGrafter"/>
</dbReference>
<evidence type="ECO:0000313" key="5">
    <source>
        <dbReference type="Proteomes" id="UP000095131"/>
    </source>
</evidence>
<dbReference type="AlphaFoldDB" id="A0A1E3WFL9"/>
<evidence type="ECO:0000256" key="1">
    <source>
        <dbReference type="ARBA" id="ARBA00022679"/>
    </source>
</evidence>
<comment type="caution">
    <text evidence="4">The sequence shown here is derived from an EMBL/GenBank/DDBJ whole genome shotgun (WGS) entry which is preliminary data.</text>
</comment>
<dbReference type="PANTHER" id="PTHR43626">
    <property type="entry name" value="ACYL-COA N-ACYLTRANSFERASE"/>
    <property type="match status" value="1"/>
</dbReference>
<dbReference type="InterPro" id="IPR045039">
    <property type="entry name" value="NSI-like"/>
</dbReference>
<evidence type="ECO:0000256" key="2">
    <source>
        <dbReference type="ARBA" id="ARBA00023315"/>
    </source>
</evidence>
<feature type="domain" description="N-acetyltransferase" evidence="3">
    <location>
        <begin position="2"/>
        <end position="135"/>
    </location>
</feature>
<dbReference type="CDD" id="cd04301">
    <property type="entry name" value="NAT_SF"/>
    <property type="match status" value="1"/>
</dbReference>
<evidence type="ECO:0000313" key="4">
    <source>
        <dbReference type="EMBL" id="ODS04615.1"/>
    </source>
</evidence>
<dbReference type="SUPFAM" id="SSF55729">
    <property type="entry name" value="Acyl-CoA N-acyltransferases (Nat)"/>
    <property type="match status" value="1"/>
</dbReference>
<dbReference type="InterPro" id="IPR000182">
    <property type="entry name" value="GNAT_dom"/>
</dbReference>
<dbReference type="PROSITE" id="PS51186">
    <property type="entry name" value="GNAT"/>
    <property type="match status" value="1"/>
</dbReference>
<dbReference type="Pfam" id="PF00583">
    <property type="entry name" value="Acetyltransf_1"/>
    <property type="match status" value="1"/>
</dbReference>
<sequence length="135" mass="15438">MKTIHTFTDERIAQVHKLCMDAWWAKERTLEQTVSCISGSQVCIGIVNDDNKLVGFARVLSDFIFKAIIFDVIVCPSERGCGLGVKLMQSIQQHEDLKNIKHFELYCLPEMEAYYEKFRFSADVGGVKLMRQTNA</sequence>
<gene>
    <name evidence="4" type="ORF">VSF3289_03754</name>
</gene>
<dbReference type="Gene3D" id="3.40.630.30">
    <property type="match status" value="1"/>
</dbReference>
<proteinExistence type="predicted"/>
<dbReference type="EC" id="2.3.1.-" evidence="4"/>
<dbReference type="InterPro" id="IPR016181">
    <property type="entry name" value="Acyl_CoA_acyltransferase"/>
</dbReference>
<keyword evidence="2 4" id="KW-0012">Acyltransferase</keyword>
<name>A0A1E3WFL9_9VIBR</name>
<dbReference type="PANTHER" id="PTHR43626:SF4">
    <property type="entry name" value="GCN5-RELATED N-ACETYLTRANSFERASE 2, CHLOROPLASTIC"/>
    <property type="match status" value="1"/>
</dbReference>
<organism evidence="4 5">
    <name type="scientific">Vibrio scophthalmi</name>
    <dbReference type="NCBI Taxonomy" id="45658"/>
    <lineage>
        <taxon>Bacteria</taxon>
        <taxon>Pseudomonadati</taxon>
        <taxon>Pseudomonadota</taxon>
        <taxon>Gammaproteobacteria</taxon>
        <taxon>Vibrionales</taxon>
        <taxon>Vibrionaceae</taxon>
        <taxon>Vibrio</taxon>
    </lineage>
</organism>
<keyword evidence="1 4" id="KW-0808">Transferase</keyword>
<dbReference type="GO" id="GO:0008080">
    <property type="term" value="F:N-acetyltransferase activity"/>
    <property type="evidence" value="ECO:0007669"/>
    <property type="project" value="InterPro"/>
</dbReference>
<dbReference type="OrthoDB" id="3216107at2"/>
<reference evidence="4 5" key="1">
    <citation type="submission" date="2016-08" db="EMBL/GenBank/DDBJ databases">
        <title>Genome sequencing of Vibrio scophthalmi strain FP3289, an isolated from Paralichthys olivaceus.</title>
        <authorList>
            <person name="Han H.-J."/>
        </authorList>
    </citation>
    <scope>NUCLEOTIDE SEQUENCE [LARGE SCALE GENOMIC DNA]</scope>
    <source>
        <strain evidence="4 5">FP3289</strain>
    </source>
</reference>
<protein>
    <submittedName>
        <fullName evidence="4">Putative N-acetyltransferase ycf52</fullName>
        <ecNumber evidence="4">2.3.1.-</ecNumber>
    </submittedName>
</protein>
<accession>A0A1E3WFL9</accession>
<evidence type="ECO:0000259" key="3">
    <source>
        <dbReference type="PROSITE" id="PS51186"/>
    </source>
</evidence>
<dbReference type="EMBL" id="MDCJ01000007">
    <property type="protein sequence ID" value="ODS04615.1"/>
    <property type="molecule type" value="Genomic_DNA"/>
</dbReference>
<dbReference type="RefSeq" id="WP_069447791.1">
    <property type="nucleotide sequence ID" value="NZ_MDCJ01000007.1"/>
</dbReference>
<dbReference type="Proteomes" id="UP000095131">
    <property type="component" value="Unassembled WGS sequence"/>
</dbReference>